<dbReference type="InParanoid" id="D5GEW4"/>
<dbReference type="GeneID" id="9188595"/>
<dbReference type="HOGENOM" id="CLU_2591519_0_0_1"/>
<accession>D5GEW4</accession>
<dbReference type="Proteomes" id="UP000006911">
    <property type="component" value="Unassembled WGS sequence"/>
</dbReference>
<keyword evidence="2" id="KW-1185">Reference proteome</keyword>
<evidence type="ECO:0000313" key="2">
    <source>
        <dbReference type="Proteomes" id="UP000006911"/>
    </source>
</evidence>
<dbReference type="AlphaFoldDB" id="D5GEW4"/>
<dbReference type="KEGG" id="tml:GSTUM_00006616001"/>
<reference evidence="1 2" key="1">
    <citation type="journal article" date="2010" name="Nature">
        <title>Perigord black truffle genome uncovers evolutionary origins and mechanisms of symbiosis.</title>
        <authorList>
            <person name="Martin F."/>
            <person name="Kohler A."/>
            <person name="Murat C."/>
            <person name="Balestrini R."/>
            <person name="Coutinho P.M."/>
            <person name="Jaillon O."/>
            <person name="Montanini B."/>
            <person name="Morin E."/>
            <person name="Noel B."/>
            <person name="Percudani R."/>
            <person name="Porcel B."/>
            <person name="Rubini A."/>
            <person name="Amicucci A."/>
            <person name="Amselem J."/>
            <person name="Anthouard V."/>
            <person name="Arcioni S."/>
            <person name="Artiguenave F."/>
            <person name="Aury J.M."/>
            <person name="Ballario P."/>
            <person name="Bolchi A."/>
            <person name="Brenna A."/>
            <person name="Brun A."/>
            <person name="Buee M."/>
            <person name="Cantarel B."/>
            <person name="Chevalier G."/>
            <person name="Couloux A."/>
            <person name="Da Silva C."/>
            <person name="Denoeud F."/>
            <person name="Duplessis S."/>
            <person name="Ghignone S."/>
            <person name="Hilselberger B."/>
            <person name="Iotti M."/>
            <person name="Marcais B."/>
            <person name="Mello A."/>
            <person name="Miranda M."/>
            <person name="Pacioni G."/>
            <person name="Quesneville H."/>
            <person name="Riccioni C."/>
            <person name="Ruotolo R."/>
            <person name="Splivallo R."/>
            <person name="Stocchi V."/>
            <person name="Tisserant E."/>
            <person name="Viscomi A.R."/>
            <person name="Zambonelli A."/>
            <person name="Zampieri E."/>
            <person name="Henrissat B."/>
            <person name="Lebrun M.H."/>
            <person name="Paolocci F."/>
            <person name="Bonfante P."/>
            <person name="Ottonello S."/>
            <person name="Wincker P."/>
        </authorList>
    </citation>
    <scope>NUCLEOTIDE SEQUENCE [LARGE SCALE GENOMIC DNA]</scope>
    <source>
        <strain evidence="1 2">Mel28</strain>
    </source>
</reference>
<evidence type="ECO:0000313" key="1">
    <source>
        <dbReference type="EMBL" id="CAZ83057.1"/>
    </source>
</evidence>
<protein>
    <submittedName>
        <fullName evidence="1">(Perigord truffle) hypothetical protein</fullName>
    </submittedName>
</protein>
<proteinExistence type="predicted"/>
<sequence>MICHSGLLAVCPLWRGRELGGSALIGQGFSITFSCQAFSRFRHSILGSRHISSNNRRTYHIIISSNYNLLPSRLPLTKPA</sequence>
<organism evidence="1 2">
    <name type="scientific">Tuber melanosporum (strain Mel28)</name>
    <name type="common">Perigord black truffle</name>
    <dbReference type="NCBI Taxonomy" id="656061"/>
    <lineage>
        <taxon>Eukaryota</taxon>
        <taxon>Fungi</taxon>
        <taxon>Dikarya</taxon>
        <taxon>Ascomycota</taxon>
        <taxon>Pezizomycotina</taxon>
        <taxon>Pezizomycetes</taxon>
        <taxon>Pezizales</taxon>
        <taxon>Tuberaceae</taxon>
        <taxon>Tuber</taxon>
    </lineage>
</organism>
<gene>
    <name evidence="1" type="ORF">GSTUM_00006616001</name>
</gene>
<dbReference type="EMBL" id="FN430197">
    <property type="protein sequence ID" value="CAZ83057.1"/>
    <property type="molecule type" value="Genomic_DNA"/>
</dbReference>
<name>D5GEW4_TUBMM</name>
<dbReference type="RefSeq" id="XP_002838866.1">
    <property type="nucleotide sequence ID" value="XM_002838820.1"/>
</dbReference>